<evidence type="ECO:0000256" key="1">
    <source>
        <dbReference type="SAM" id="MobiDB-lite"/>
    </source>
</evidence>
<dbReference type="InterPro" id="IPR011990">
    <property type="entry name" value="TPR-like_helical_dom_sf"/>
</dbReference>
<dbReference type="EMBL" id="JAWWNJ010000011">
    <property type="protein sequence ID" value="KAK7044668.1"/>
    <property type="molecule type" value="Genomic_DNA"/>
</dbReference>
<feature type="compositionally biased region" description="Polar residues" evidence="1">
    <location>
        <begin position="78"/>
        <end position="88"/>
    </location>
</feature>
<proteinExistence type="predicted"/>
<accession>A0AAW0CZM6</accession>
<organism evidence="2 3">
    <name type="scientific">Favolaschia claudopus</name>
    <dbReference type="NCBI Taxonomy" id="2862362"/>
    <lineage>
        <taxon>Eukaryota</taxon>
        <taxon>Fungi</taxon>
        <taxon>Dikarya</taxon>
        <taxon>Basidiomycota</taxon>
        <taxon>Agaricomycotina</taxon>
        <taxon>Agaricomycetes</taxon>
        <taxon>Agaricomycetidae</taxon>
        <taxon>Agaricales</taxon>
        <taxon>Marasmiineae</taxon>
        <taxon>Mycenaceae</taxon>
        <taxon>Favolaschia</taxon>
    </lineage>
</organism>
<feature type="compositionally biased region" description="Polar residues" evidence="1">
    <location>
        <begin position="141"/>
        <end position="151"/>
    </location>
</feature>
<evidence type="ECO:0000313" key="3">
    <source>
        <dbReference type="Proteomes" id="UP001362999"/>
    </source>
</evidence>
<keyword evidence="3" id="KW-1185">Reference proteome</keyword>
<dbReference type="Proteomes" id="UP001362999">
    <property type="component" value="Unassembled WGS sequence"/>
</dbReference>
<feature type="region of interest" description="Disordered" evidence="1">
    <location>
        <begin position="137"/>
        <end position="166"/>
    </location>
</feature>
<dbReference type="Gene3D" id="1.25.40.10">
    <property type="entry name" value="Tetratricopeptide repeat domain"/>
    <property type="match status" value="1"/>
</dbReference>
<gene>
    <name evidence="2" type="ORF">R3P38DRAFT_3346982</name>
</gene>
<comment type="caution">
    <text evidence="2">The sequence shown here is derived from an EMBL/GenBank/DDBJ whole genome shotgun (WGS) entry which is preliminary data.</text>
</comment>
<dbReference type="PANTHER" id="PTHR47938">
    <property type="entry name" value="RESPIRATORY COMPLEX I CHAPERONE (CIA84), PUTATIVE (AFU_ORTHOLOGUE AFUA_2G06020)-RELATED"/>
    <property type="match status" value="1"/>
</dbReference>
<evidence type="ECO:0000313" key="2">
    <source>
        <dbReference type="EMBL" id="KAK7044668.1"/>
    </source>
</evidence>
<dbReference type="AlphaFoldDB" id="A0AAW0CZM6"/>
<reference evidence="2 3" key="1">
    <citation type="journal article" date="2024" name="J Genomics">
        <title>Draft genome sequencing and assembly of Favolaschia claudopus CIRM-BRFM 2984 isolated from oak limbs.</title>
        <authorList>
            <person name="Navarro D."/>
            <person name="Drula E."/>
            <person name="Chaduli D."/>
            <person name="Cazenave R."/>
            <person name="Ahrendt S."/>
            <person name="Wang J."/>
            <person name="Lipzen A."/>
            <person name="Daum C."/>
            <person name="Barry K."/>
            <person name="Grigoriev I.V."/>
            <person name="Favel A."/>
            <person name="Rosso M.N."/>
            <person name="Martin F."/>
        </authorList>
    </citation>
    <scope>NUCLEOTIDE SEQUENCE [LARGE SCALE GENOMIC DNA]</scope>
    <source>
        <strain evidence="2 3">CIRM-BRFM 2984</strain>
    </source>
</reference>
<protein>
    <submittedName>
        <fullName evidence="2">Uncharacterized protein</fullName>
    </submittedName>
</protein>
<feature type="compositionally biased region" description="Low complexity" evidence="1">
    <location>
        <begin position="53"/>
        <end position="66"/>
    </location>
</feature>
<name>A0AAW0CZM6_9AGAR</name>
<dbReference type="GO" id="GO:0003729">
    <property type="term" value="F:mRNA binding"/>
    <property type="evidence" value="ECO:0007669"/>
    <property type="project" value="TreeGrafter"/>
</dbReference>
<feature type="region of interest" description="Disordered" evidence="1">
    <location>
        <begin position="46"/>
        <end position="121"/>
    </location>
</feature>
<sequence length="1086" mass="121849">MLRASWALVSFPLIPGTRSRLERSQPFFPFLVRLCRQDRYFSSSPKVPTIKWASSSNASSETATADAIEHKSDKATSAPHNRSDNTGADVSAPTFRAPSFPLPTAEELAPNPEVEAKPNIDSNIFESDTLEYREPLAVKNPSPSSKSTSLDACQPDTETEDLDGGDQIKLHNAADSEPLKTVNSSVTNEAESSNFEQSAYAHLPQSSLDLLDKVARSLPAILPEPEPDSGEFFEEKSHDDYDGISTSTSPPMTSLKSLQLLVADKNYDEALRVLDALMEFHTKIPRSFAYQEAALWAVRTPASTAAEVEEQIQTFRKWFSLVPRAHSSQSPEFRRLRERLIRSHVTSLRLVMEFGLIAVEKGCSRSTRNAVTSLVCMYGDSNTSLNYIEEVLRRHRLYLRLAVPRSQRDALENQLRVDLIGFAVKVLSNAGRFDHAVQLIPDPADTSFHLTPDIYLHLVDKMQSARDPRYDPHIKFITQHKSEARHRLVGLKLMEKPHLISAIRCLANTGHFYLAVGLLPQLQDIDASLTSGTFDFLVAKLNESQDEQRVQHLDVVSCMREGLQSASSDTTSPTTTAGVNEPLPFDHAEYGRAIKALTSAWCLEEAVALIPAYHAHNTEQRKTLYDVLLWKLRISRNRKYKWHIKQLRKTRESLAVKSPRPASVAQAATPASQPAMANATYLEIFPSEQIYMASSLSFSAPPLRVESALAASLRSLRKAFRDRFSPSAPHPLIIVRFLEVYTALERARAIPLLRNLALKRGDFHALSYIFAEMLFHARRRDPGLVLQTFATYFFIVGVPRDVLMLQLQKIKTRMDGPWAAPRRLVTKLFPHPMHAAVVWRALLHLTGNEALQALYDKLLQFADVNLIKTCMLHPNVPLLHPPPTWKTGVNNSAFTPFIRRLCRAFGPERGSSILQDMVRLRINPNIYQLTELVMVYSRAGDARRTLLMLDQVESATDAAESVDADAAEQSQVAGHREAGRNSQVHSLPRVDQVFYVAIIRGLLSSKNHVQARNVERRMFARHGYVPGQNRHVDELYEDLHAAEQGREVTRRETPISVAHNSRYNTLLEKGRTSEDLALAAFDSLGD</sequence>
<dbReference type="PANTHER" id="PTHR47938:SF35">
    <property type="entry name" value="PENTATRICOPEPTIDE REPEAT-CONTAINING PROTEIN 4, MITOCHONDRIAL-RELATED"/>
    <property type="match status" value="1"/>
</dbReference>